<dbReference type="InterPro" id="IPR027417">
    <property type="entry name" value="P-loop_NTPase"/>
</dbReference>
<dbReference type="InterPro" id="IPR006571">
    <property type="entry name" value="TLDc_dom"/>
</dbReference>
<proteinExistence type="inferred from homology"/>
<evidence type="ECO:0000259" key="3">
    <source>
        <dbReference type="PROSITE" id="PS51886"/>
    </source>
</evidence>
<dbReference type="Proteomes" id="UP001164746">
    <property type="component" value="Chromosome 7"/>
</dbReference>
<feature type="domain" description="TLDc" evidence="3">
    <location>
        <begin position="1"/>
        <end position="178"/>
    </location>
</feature>
<dbReference type="EMBL" id="CP111018">
    <property type="protein sequence ID" value="WAR10090.1"/>
    <property type="molecule type" value="Genomic_DNA"/>
</dbReference>
<gene>
    <name evidence="4" type="ORF">MAR_035166</name>
</gene>
<dbReference type="SMART" id="SM00584">
    <property type="entry name" value="TLDc"/>
    <property type="match status" value="1"/>
</dbReference>
<evidence type="ECO:0000313" key="5">
    <source>
        <dbReference type="Proteomes" id="UP001164746"/>
    </source>
</evidence>
<evidence type="ECO:0000256" key="1">
    <source>
        <dbReference type="ARBA" id="ARBA00009243"/>
    </source>
</evidence>
<evidence type="ECO:0000256" key="2">
    <source>
        <dbReference type="SAM" id="MobiDB-lite"/>
    </source>
</evidence>
<name>A0ABY7ELK4_MYAAR</name>
<protein>
    <submittedName>
        <fullName evidence="4">IFI44-like protein</fullName>
    </submittedName>
</protein>
<organism evidence="4 5">
    <name type="scientific">Mya arenaria</name>
    <name type="common">Soft-shell clam</name>
    <dbReference type="NCBI Taxonomy" id="6604"/>
    <lineage>
        <taxon>Eukaryota</taxon>
        <taxon>Metazoa</taxon>
        <taxon>Spiralia</taxon>
        <taxon>Lophotrochozoa</taxon>
        <taxon>Mollusca</taxon>
        <taxon>Bivalvia</taxon>
        <taxon>Autobranchia</taxon>
        <taxon>Heteroconchia</taxon>
        <taxon>Euheterodonta</taxon>
        <taxon>Imparidentia</taxon>
        <taxon>Neoheterodontei</taxon>
        <taxon>Myida</taxon>
        <taxon>Myoidea</taxon>
        <taxon>Myidae</taxon>
        <taxon>Mya</taxon>
    </lineage>
</organism>
<feature type="region of interest" description="Disordered" evidence="2">
    <location>
        <begin position="729"/>
        <end position="749"/>
    </location>
</feature>
<dbReference type="PROSITE" id="PS51886">
    <property type="entry name" value="TLDC"/>
    <property type="match status" value="1"/>
</dbReference>
<dbReference type="PANTHER" id="PTHR14241">
    <property type="entry name" value="INTERFERON-INDUCED PROTEIN 44"/>
    <property type="match status" value="1"/>
</dbReference>
<accession>A0ABY7ELK4</accession>
<dbReference type="CDD" id="cd00882">
    <property type="entry name" value="Ras_like_GTPase"/>
    <property type="match status" value="2"/>
</dbReference>
<sequence length="749" mass="82781">MASNGRLSDGQKNQLEQWIGQGHKDFVLLFSFSIDGGQASAFHNKCNNQGPTVTVVHNEHKSVYGGYASQSWTSCDRDVTDQYAFLYQLQFSGTIKCNKFPVVNHSRALLDLKCYGPIFGSSGHDLYTFNNATKSGDFYNLDGHMNAFGNNYNVNGTKATHVNNDTKCVEELEVYKVVDCSGNCARHAVPKPMEEKPWRKTNQWSKKKLLENISSHKPISGLGVVDFRYAIFGSVGGGKSSCINTLLSAFAGRISQRASTGSGGAGITTSFTPYPLKSSSGSSANIRLYDTPGFTETSGLDLIDFNYMLEGHISDHYMFHSSAHITWKSEKFVQKPSMSHRIYCGAIVIDGATVATLTKENTAKLKALKGLMDEKGIPCVILLTKIDKVAPELEDNWKMTFQNAKVKECVEKAVNAFGISRNNVHPVKNYEIEVEVDEDLNVLSLLQWDLFSPCCTETYGRKAMAKNEPMELEEMLEDITSLKPVSGLNITDFRIAMFGQVGRGKSSCVNTLLSTFAGRISQRASTGCGRTGTITSYTPYPLKSSSGSSANIRLFDTPGFTETFGLDLIDFYHILEGHISDHFMFHPSAHITWKSEKFVQKPTMNHRIHCGVIVIDASTVDAFTDENTSKLKALKSLMDEKRILCVVLLTKIDKVAPELEDNWKTTFKDPKVKECVDKAATGIGISRNNVHPVKNYEIEVEVDEDLNVLSLLALRQIIHLSMDHMENGKLREDGNAVSESAEAVGPDTA</sequence>
<dbReference type="SUPFAM" id="SSF52540">
    <property type="entry name" value="P-loop containing nucleoside triphosphate hydrolases"/>
    <property type="match status" value="2"/>
</dbReference>
<evidence type="ECO:0000313" key="4">
    <source>
        <dbReference type="EMBL" id="WAR10090.1"/>
    </source>
</evidence>
<dbReference type="Gene3D" id="3.40.50.300">
    <property type="entry name" value="P-loop containing nucleotide triphosphate hydrolases"/>
    <property type="match status" value="2"/>
</dbReference>
<keyword evidence="5" id="KW-1185">Reference proteome</keyword>
<dbReference type="Pfam" id="PF07534">
    <property type="entry name" value="TLD"/>
    <property type="match status" value="1"/>
</dbReference>
<dbReference type="PANTHER" id="PTHR14241:SF32">
    <property type="entry name" value="VWFA DOMAIN-CONTAINING PROTEIN-RELATED"/>
    <property type="match status" value="1"/>
</dbReference>
<reference evidence="4" key="1">
    <citation type="submission" date="2022-11" db="EMBL/GenBank/DDBJ databases">
        <title>Centuries of genome instability and evolution in soft-shell clam transmissible cancer (bioRxiv).</title>
        <authorList>
            <person name="Hart S.F.M."/>
            <person name="Yonemitsu M.A."/>
            <person name="Giersch R.M."/>
            <person name="Beal B.F."/>
            <person name="Arriagada G."/>
            <person name="Davis B.W."/>
            <person name="Ostrander E.A."/>
            <person name="Goff S.P."/>
            <person name="Metzger M.J."/>
        </authorList>
    </citation>
    <scope>NUCLEOTIDE SEQUENCE</scope>
    <source>
        <strain evidence="4">MELC-2E11</strain>
        <tissue evidence="4">Siphon/mantle</tissue>
    </source>
</reference>
<comment type="similarity">
    <text evidence="1">Belongs to the IFI44 family.</text>
</comment>